<protein>
    <recommendedName>
        <fullName evidence="7">Glutamyl-Q tRNA(Asp) synthetase</fullName>
        <shortName evidence="7">Glu-Q-RSs</shortName>
        <ecNumber evidence="7">6.1.1.-</ecNumber>
    </recommendedName>
</protein>
<feature type="binding site" evidence="7">
    <location>
        <position position="116"/>
    </location>
    <ligand>
        <name>Zn(2+)</name>
        <dbReference type="ChEBI" id="CHEBI:29105"/>
    </ligand>
</feature>
<dbReference type="FunFam" id="3.40.50.620:FF:000093">
    <property type="entry name" value="Glutamyl-Q tRNA(Asp) synthetase"/>
    <property type="match status" value="1"/>
</dbReference>
<feature type="binding site" evidence="7">
    <location>
        <begin position="10"/>
        <end position="14"/>
    </location>
    <ligand>
        <name>L-glutamate</name>
        <dbReference type="ChEBI" id="CHEBI:29985"/>
    </ligand>
</feature>
<dbReference type="InterPro" id="IPR022380">
    <property type="entry name" value="Glu-Q_tRNA(Asp)_Synthase"/>
</dbReference>
<comment type="cofactor">
    <cofactor evidence="7">
        <name>Zn(2+)</name>
        <dbReference type="ChEBI" id="CHEBI:29105"/>
    </cofactor>
    <text evidence="7">Binds 1 zinc ion per subunit.</text>
</comment>
<dbReference type="NCBIfam" id="NF004314">
    <property type="entry name" value="PRK05710.1-3"/>
    <property type="match status" value="1"/>
</dbReference>
<feature type="binding site" evidence="7">
    <location>
        <position position="174"/>
    </location>
    <ligand>
        <name>L-glutamate</name>
        <dbReference type="ChEBI" id="CHEBI:29985"/>
    </ligand>
</feature>
<evidence type="ECO:0000313" key="11">
    <source>
        <dbReference type="Proteomes" id="UP000243413"/>
    </source>
</evidence>
<accession>A0A1H1W4J7</accession>
<proteinExistence type="inferred from homology"/>
<feature type="binding site" evidence="7">
    <location>
        <position position="46"/>
    </location>
    <ligand>
        <name>L-glutamate</name>
        <dbReference type="ChEBI" id="CHEBI:29985"/>
    </ligand>
</feature>
<evidence type="ECO:0000256" key="7">
    <source>
        <dbReference type="HAMAP-Rule" id="MF_01428"/>
    </source>
</evidence>
<dbReference type="GO" id="GO:0008270">
    <property type="term" value="F:zinc ion binding"/>
    <property type="evidence" value="ECO:0007669"/>
    <property type="project" value="UniProtKB-UniRule"/>
</dbReference>
<reference evidence="11" key="1">
    <citation type="submission" date="2016-10" db="EMBL/GenBank/DDBJ databases">
        <authorList>
            <person name="Varghese N."/>
            <person name="Submissions S."/>
        </authorList>
    </citation>
    <scope>NUCLEOTIDE SEQUENCE [LARGE SCALE GENOMIC DNA]</scope>
    <source>
        <strain evidence="11">JCM 14963</strain>
    </source>
</reference>
<keyword evidence="5 7" id="KW-0067">ATP-binding</keyword>
<dbReference type="GO" id="GO:0006400">
    <property type="term" value="P:tRNA modification"/>
    <property type="evidence" value="ECO:0007669"/>
    <property type="project" value="InterPro"/>
</dbReference>
<dbReference type="Gene3D" id="3.40.50.620">
    <property type="entry name" value="HUPs"/>
    <property type="match status" value="1"/>
</dbReference>
<dbReference type="InterPro" id="IPR014729">
    <property type="entry name" value="Rossmann-like_a/b/a_fold"/>
</dbReference>
<dbReference type="GO" id="GO:0005829">
    <property type="term" value="C:cytosol"/>
    <property type="evidence" value="ECO:0007669"/>
    <property type="project" value="TreeGrafter"/>
</dbReference>
<keyword evidence="1 7" id="KW-0436">Ligase</keyword>
<dbReference type="Pfam" id="PF00749">
    <property type="entry name" value="tRNA-synt_1c"/>
    <property type="match status" value="1"/>
</dbReference>
<evidence type="ECO:0000256" key="6">
    <source>
        <dbReference type="ARBA" id="ARBA00023146"/>
    </source>
</evidence>
<dbReference type="GO" id="GO:0006424">
    <property type="term" value="P:glutamyl-tRNA aminoacylation"/>
    <property type="evidence" value="ECO:0007669"/>
    <property type="project" value="InterPro"/>
</dbReference>
<feature type="short sequence motif" description="'HIGH' region" evidence="7">
    <location>
        <begin position="13"/>
        <end position="23"/>
    </location>
</feature>
<keyword evidence="6 7" id="KW-0030">Aminoacyl-tRNA synthetase</keyword>
<feature type="short sequence motif" description="'KMSKS' region" evidence="7">
    <location>
        <begin position="230"/>
        <end position="234"/>
    </location>
</feature>
<comment type="function">
    <text evidence="7">Catalyzes the tRNA-independent activation of glutamate in presence of ATP and the subsequent transfer of glutamate onto a tRNA(Asp). Glutamate is transferred on the 2-amino-5-(4,5-dihydroxy-2-cyclopenten-1-yl) moiety of the queuosine in the wobble position of the QUC anticodon.</text>
</comment>
<dbReference type="GO" id="GO:0004818">
    <property type="term" value="F:glutamate-tRNA ligase activity"/>
    <property type="evidence" value="ECO:0007669"/>
    <property type="project" value="TreeGrafter"/>
</dbReference>
<gene>
    <name evidence="7" type="primary">gluQ</name>
    <name evidence="10" type="ORF">SAMN05216271_3098</name>
</gene>
<dbReference type="AlphaFoldDB" id="A0A1H1W4J7"/>
<dbReference type="InterPro" id="IPR020058">
    <property type="entry name" value="Glu/Gln-tRNA-synth_Ib_cat-dom"/>
</dbReference>
<sequence length="298" mass="33292">MPPAAPYVGRFAPTPSGHLHFGSLVAALASYLDARQQQGHWLIRVEDLDQPRSIPGASQQIIDTLACYGMHSDGEILYQHDRLARYQAQVAQWLGEGKAYYCDCSRRDLAEFDGIYPGTCRQRQLPPADDHAIRLIVPDQQITTLDRLQPPFSQNLATSLGDFIIRRRDGIFAYQLAVVLDDIAQGITDVVRGADLLDSTPRQQWIYQLLGQPLPRYLHIPLLMRADGEKLSKRLGSTPLDPAQAPTQLFRALQALAQNPPASLRSASVDELLNWAIAHWQPQHLSATPSLPYDARFD</sequence>
<evidence type="ECO:0000313" key="10">
    <source>
        <dbReference type="EMBL" id="SDS92013.1"/>
    </source>
</evidence>
<evidence type="ECO:0000256" key="4">
    <source>
        <dbReference type="ARBA" id="ARBA00022833"/>
    </source>
</evidence>
<dbReference type="RefSeq" id="WP_092287744.1">
    <property type="nucleotide sequence ID" value="NZ_LT629763.1"/>
</dbReference>
<dbReference type="STRING" id="472181.SAMN05216271_3098"/>
<keyword evidence="3 7" id="KW-0547">Nucleotide-binding</keyword>
<dbReference type="EC" id="6.1.1.-" evidence="7"/>
<dbReference type="SUPFAM" id="SSF52374">
    <property type="entry name" value="Nucleotidylyl transferase"/>
    <property type="match status" value="1"/>
</dbReference>
<dbReference type="Proteomes" id="UP000243413">
    <property type="component" value="Chromosome I"/>
</dbReference>
<feature type="binding site" evidence="7">
    <location>
        <position position="233"/>
    </location>
    <ligand>
        <name>ATP</name>
        <dbReference type="ChEBI" id="CHEBI:30616"/>
    </ligand>
</feature>
<evidence type="ECO:0000256" key="5">
    <source>
        <dbReference type="ARBA" id="ARBA00022840"/>
    </source>
</evidence>
<dbReference type="InterPro" id="IPR049940">
    <property type="entry name" value="GluQ/Sye"/>
</dbReference>
<keyword evidence="2 7" id="KW-0479">Metal-binding</keyword>
<dbReference type="PRINTS" id="PR00987">
    <property type="entry name" value="TRNASYNTHGLU"/>
</dbReference>
<dbReference type="PANTHER" id="PTHR43311:SF1">
    <property type="entry name" value="GLUTAMYL-Q TRNA(ASP) SYNTHETASE"/>
    <property type="match status" value="1"/>
</dbReference>
<comment type="similarity">
    <text evidence="7">Belongs to the class-I aminoacyl-tRNA synthetase family. GluQ subfamily.</text>
</comment>
<dbReference type="EMBL" id="LT629763">
    <property type="protein sequence ID" value="SDS92013.1"/>
    <property type="molecule type" value="Genomic_DNA"/>
</dbReference>
<dbReference type="NCBIfam" id="TIGR03838">
    <property type="entry name" value="queuosine_YadB"/>
    <property type="match status" value="1"/>
</dbReference>
<feature type="binding site" evidence="7">
    <location>
        <position position="102"/>
    </location>
    <ligand>
        <name>Zn(2+)</name>
        <dbReference type="ChEBI" id="CHEBI:29105"/>
    </ligand>
</feature>
<evidence type="ECO:0000256" key="2">
    <source>
        <dbReference type="ARBA" id="ARBA00022723"/>
    </source>
</evidence>
<feature type="binding site" evidence="7">
    <location>
        <position position="104"/>
    </location>
    <ligand>
        <name>Zn(2+)</name>
        <dbReference type="ChEBI" id="CHEBI:29105"/>
    </ligand>
</feature>
<dbReference type="PANTHER" id="PTHR43311">
    <property type="entry name" value="GLUTAMATE--TRNA LIGASE"/>
    <property type="match status" value="1"/>
</dbReference>
<evidence type="ECO:0000256" key="3">
    <source>
        <dbReference type="ARBA" id="ARBA00022741"/>
    </source>
</evidence>
<keyword evidence="4 7" id="KW-0862">Zinc</keyword>
<keyword evidence="8" id="KW-0648">Protein biosynthesis</keyword>
<organism evidence="10 11">
    <name type="scientific">Halopseudomonas sabulinigri</name>
    <dbReference type="NCBI Taxonomy" id="472181"/>
    <lineage>
        <taxon>Bacteria</taxon>
        <taxon>Pseudomonadati</taxon>
        <taxon>Pseudomonadota</taxon>
        <taxon>Gammaproteobacteria</taxon>
        <taxon>Pseudomonadales</taxon>
        <taxon>Pseudomonadaceae</taxon>
        <taxon>Halopseudomonas</taxon>
    </lineage>
</organism>
<feature type="domain" description="Glutamyl/glutaminyl-tRNA synthetase class Ib catalytic" evidence="9">
    <location>
        <begin position="10"/>
        <end position="237"/>
    </location>
</feature>
<name>A0A1H1W4J7_9GAMM</name>
<feature type="binding site" evidence="7">
    <location>
        <position position="192"/>
    </location>
    <ligand>
        <name>L-glutamate</name>
        <dbReference type="ChEBI" id="CHEBI:29985"/>
    </ligand>
</feature>
<dbReference type="InterPro" id="IPR000924">
    <property type="entry name" value="Glu/Gln-tRNA-synth"/>
</dbReference>
<dbReference type="OrthoDB" id="9807503at2"/>
<feature type="binding site" evidence="7">
    <location>
        <position position="120"/>
    </location>
    <ligand>
        <name>Zn(2+)</name>
        <dbReference type="ChEBI" id="CHEBI:29105"/>
    </ligand>
</feature>
<evidence type="ECO:0000259" key="9">
    <source>
        <dbReference type="Pfam" id="PF00749"/>
    </source>
</evidence>
<dbReference type="HAMAP" id="MF_01428">
    <property type="entry name" value="Glu_Q_tRNA_synth"/>
    <property type="match status" value="1"/>
</dbReference>
<evidence type="ECO:0000256" key="1">
    <source>
        <dbReference type="ARBA" id="ARBA00022598"/>
    </source>
</evidence>
<dbReference type="GO" id="GO:0005524">
    <property type="term" value="F:ATP binding"/>
    <property type="evidence" value="ECO:0007669"/>
    <property type="project" value="UniProtKB-KW"/>
</dbReference>
<evidence type="ECO:0000256" key="8">
    <source>
        <dbReference type="RuleBase" id="RU363037"/>
    </source>
</evidence>